<evidence type="ECO:0000256" key="10">
    <source>
        <dbReference type="ARBA" id="ARBA00023027"/>
    </source>
</evidence>
<keyword evidence="9 12" id="KW-0560">Oxidoreductase</keyword>
<evidence type="ECO:0000256" key="8">
    <source>
        <dbReference type="ARBA" id="ARBA00022975"/>
    </source>
</evidence>
<proteinExistence type="inferred from homology"/>
<comment type="cofactor">
    <cofactor evidence="12">
        <name>FMN</name>
        <dbReference type="ChEBI" id="CHEBI:58210"/>
    </cofactor>
    <text evidence="12">Binds 1 FMN per subunit.</text>
</comment>
<accession>A0A1G8H3R7</accession>
<feature type="binding site" evidence="12">
    <location>
        <position position="126"/>
    </location>
    <ligand>
        <name>substrate</name>
    </ligand>
</feature>
<dbReference type="InterPro" id="IPR024920">
    <property type="entry name" value="Dihydroorotate_DH_1"/>
</dbReference>
<reference evidence="14 15" key="1">
    <citation type="submission" date="2016-10" db="EMBL/GenBank/DDBJ databases">
        <authorList>
            <person name="de Groot N.N."/>
        </authorList>
    </citation>
    <scope>NUCLEOTIDE SEQUENCE [LARGE SCALE GENOMIC DNA]</scope>
    <source>
        <strain evidence="14 15">CGMCC 1.5058</strain>
    </source>
</reference>
<comment type="pathway">
    <text evidence="3">Pyrimidine metabolism; UMP biosynthesis via de novo pathway; orotate from (S)-dihydroorotate (NAD(+) route): step 1/1.</text>
</comment>
<comment type="catalytic activity">
    <reaction evidence="12">
        <text>(S)-dihydroorotate + A = orotate + AH2</text>
        <dbReference type="Rhea" id="RHEA:18073"/>
        <dbReference type="ChEBI" id="CHEBI:13193"/>
        <dbReference type="ChEBI" id="CHEBI:17499"/>
        <dbReference type="ChEBI" id="CHEBI:30839"/>
        <dbReference type="ChEBI" id="CHEBI:30864"/>
    </reaction>
</comment>
<feature type="domain" description="Dihydroorotate dehydrogenase catalytic" evidence="13">
    <location>
        <begin position="4"/>
        <end position="283"/>
    </location>
</feature>
<dbReference type="CDD" id="cd04740">
    <property type="entry name" value="DHOD_1B_like"/>
    <property type="match status" value="1"/>
</dbReference>
<feature type="binding site" evidence="12">
    <location>
        <begin position="45"/>
        <end position="46"/>
    </location>
    <ligand>
        <name>FMN</name>
        <dbReference type="ChEBI" id="CHEBI:58210"/>
    </ligand>
</feature>
<dbReference type="InterPro" id="IPR013785">
    <property type="entry name" value="Aldolase_TIM"/>
</dbReference>
<dbReference type="InterPro" id="IPR001295">
    <property type="entry name" value="Dihydroorotate_DH_CS"/>
</dbReference>
<sequence length="300" mass="32512">MNRLETEFLGFTMKNPIIAASGTFGYGEEFRSFYDPSLLGGISSKGLTLYPKEGNSGIRIWETPSGILNSIGLENPSVGRFLEEEYKRMRAIDSLLVVNLGGNTLEEYVEGARLLDEAEIDVLELNISCPNVKEGGMAFGVDPKSAEKITKAVRKATKHKLMVKLSPNVTHIGDMAKACEEAGADAISLINTLQGMAIDVDRKKVVFDQTYAGLSGPAVRPIALRMVHQAVKAVNIPVVGMGGIASYKDALSFLMAGAAAVMIGTVQFVNPYLGKEMVEDLERYCEKENLMNIGEIRGIV</sequence>
<dbReference type="NCBIfam" id="TIGR01037">
    <property type="entry name" value="pyrD_sub1_fam"/>
    <property type="match status" value="1"/>
</dbReference>
<dbReference type="GO" id="GO:0006207">
    <property type="term" value="P:'de novo' pyrimidine nucleobase biosynthetic process"/>
    <property type="evidence" value="ECO:0007669"/>
    <property type="project" value="InterPro"/>
</dbReference>
<dbReference type="InterPro" id="IPR050074">
    <property type="entry name" value="DHO_dehydrogenase"/>
</dbReference>
<dbReference type="HAMAP" id="MF_00224">
    <property type="entry name" value="DHO_dh_type1"/>
    <property type="match status" value="1"/>
</dbReference>
<evidence type="ECO:0000256" key="9">
    <source>
        <dbReference type="ARBA" id="ARBA00023002"/>
    </source>
</evidence>
<dbReference type="InterPro" id="IPR033888">
    <property type="entry name" value="DHOD_1B"/>
</dbReference>
<keyword evidence="6 12" id="KW-0285">Flavoprotein</keyword>
<protein>
    <recommendedName>
        <fullName evidence="12">Dihydroorotate dehydrogenase</fullName>
        <shortName evidence="12">DHOD</shortName>
        <shortName evidence="12">DHODase</shortName>
        <shortName evidence="12">DHOdehase</shortName>
        <ecNumber evidence="12">1.3.-.-</ecNumber>
    </recommendedName>
</protein>
<keyword evidence="10" id="KW-0520">NAD</keyword>
<comment type="function">
    <text evidence="1">Catalyzes the conversion of dihydroorotate to orotate with NAD(+) as electron acceptor.</text>
</comment>
<feature type="binding site" evidence="12">
    <location>
        <position position="164"/>
    </location>
    <ligand>
        <name>FMN</name>
        <dbReference type="ChEBI" id="CHEBI:58210"/>
    </ligand>
</feature>
<dbReference type="GO" id="GO:0005737">
    <property type="term" value="C:cytoplasm"/>
    <property type="evidence" value="ECO:0007669"/>
    <property type="project" value="UniProtKB-SubCell"/>
</dbReference>
<feature type="active site" description="Nucleophile" evidence="12">
    <location>
        <position position="129"/>
    </location>
</feature>
<evidence type="ECO:0000259" key="13">
    <source>
        <dbReference type="Pfam" id="PF01180"/>
    </source>
</evidence>
<feature type="binding site" evidence="12">
    <location>
        <position position="216"/>
    </location>
    <ligand>
        <name>FMN</name>
        <dbReference type="ChEBI" id="CHEBI:58210"/>
    </ligand>
</feature>
<comment type="catalytic activity">
    <reaction evidence="11">
        <text>(S)-dihydroorotate + NAD(+) = orotate + NADH + H(+)</text>
        <dbReference type="Rhea" id="RHEA:13513"/>
        <dbReference type="ChEBI" id="CHEBI:15378"/>
        <dbReference type="ChEBI" id="CHEBI:30839"/>
        <dbReference type="ChEBI" id="CHEBI:30864"/>
        <dbReference type="ChEBI" id="CHEBI:57540"/>
        <dbReference type="ChEBI" id="CHEBI:57945"/>
        <dbReference type="EC" id="1.3.1.14"/>
    </reaction>
</comment>
<feature type="binding site" evidence="12">
    <location>
        <position position="21"/>
    </location>
    <ligand>
        <name>FMN</name>
        <dbReference type="ChEBI" id="CHEBI:58210"/>
    </ligand>
</feature>
<evidence type="ECO:0000256" key="3">
    <source>
        <dbReference type="ARBA" id="ARBA00004715"/>
    </source>
</evidence>
<evidence type="ECO:0000256" key="2">
    <source>
        <dbReference type="ARBA" id="ARBA00004496"/>
    </source>
</evidence>
<feature type="binding site" evidence="12">
    <location>
        <position position="45"/>
    </location>
    <ligand>
        <name>substrate</name>
    </ligand>
</feature>
<dbReference type="PIRSF" id="PIRSF000164">
    <property type="entry name" value="DHO_oxidase"/>
    <property type="match status" value="1"/>
</dbReference>
<feature type="binding site" evidence="12">
    <location>
        <position position="126"/>
    </location>
    <ligand>
        <name>FMN</name>
        <dbReference type="ChEBI" id="CHEBI:58210"/>
    </ligand>
</feature>
<dbReference type="NCBIfam" id="NF005574">
    <property type="entry name" value="PRK07259.1"/>
    <property type="match status" value="1"/>
</dbReference>
<dbReference type="UniPathway" id="UPA00070"/>
<evidence type="ECO:0000256" key="12">
    <source>
        <dbReference type="HAMAP-Rule" id="MF_00224"/>
    </source>
</evidence>
<comment type="subcellular location">
    <subcellularLocation>
        <location evidence="2 12">Cytoplasm</location>
    </subcellularLocation>
</comment>
<feature type="binding site" evidence="12">
    <location>
        <begin position="242"/>
        <end position="243"/>
    </location>
    <ligand>
        <name>FMN</name>
        <dbReference type="ChEBI" id="CHEBI:58210"/>
    </ligand>
</feature>
<dbReference type="InterPro" id="IPR012135">
    <property type="entry name" value="Dihydroorotate_DH_1_2"/>
</dbReference>
<name>A0A1G8H3R7_9CLOT</name>
<dbReference type="PROSITE" id="PS00912">
    <property type="entry name" value="DHODEHASE_2"/>
    <property type="match status" value="1"/>
</dbReference>
<evidence type="ECO:0000256" key="4">
    <source>
        <dbReference type="ARBA" id="ARBA00008008"/>
    </source>
</evidence>
<evidence type="ECO:0000256" key="7">
    <source>
        <dbReference type="ARBA" id="ARBA00022643"/>
    </source>
</evidence>
<feature type="binding site" evidence="12">
    <location>
        <position position="99"/>
    </location>
    <ligand>
        <name>FMN</name>
        <dbReference type="ChEBI" id="CHEBI:58210"/>
    </ligand>
</feature>
<evidence type="ECO:0000256" key="1">
    <source>
        <dbReference type="ARBA" id="ARBA00003616"/>
    </source>
</evidence>
<keyword evidence="8 12" id="KW-0665">Pyrimidine biosynthesis</keyword>
<keyword evidence="5 12" id="KW-0963">Cytoplasm</keyword>
<dbReference type="FunFam" id="3.20.20.70:FF:000027">
    <property type="entry name" value="Dihydropyrimidine dehydrogenase [NADP(+)]"/>
    <property type="match status" value="1"/>
</dbReference>
<feature type="binding site" evidence="12">
    <location>
        <begin position="191"/>
        <end position="192"/>
    </location>
    <ligand>
        <name>substrate</name>
    </ligand>
</feature>
<dbReference type="PANTHER" id="PTHR48109:SF1">
    <property type="entry name" value="DIHYDROOROTATE DEHYDROGENASE (FUMARATE)"/>
    <property type="match status" value="1"/>
</dbReference>
<gene>
    <name evidence="12" type="primary">pyrD</name>
    <name evidence="14" type="ORF">SAMN05421804_101461</name>
</gene>
<feature type="binding site" evidence="12">
    <location>
        <position position="190"/>
    </location>
    <ligand>
        <name>FMN</name>
        <dbReference type="ChEBI" id="CHEBI:58210"/>
    </ligand>
</feature>
<dbReference type="GO" id="GO:0044205">
    <property type="term" value="P:'de novo' UMP biosynthetic process"/>
    <property type="evidence" value="ECO:0007669"/>
    <property type="project" value="UniProtKB-UniRule"/>
</dbReference>
<dbReference type="RefSeq" id="WP_031573545.1">
    <property type="nucleotide sequence ID" value="NZ_FNDZ01000001.1"/>
</dbReference>
<dbReference type="GO" id="GO:0004589">
    <property type="term" value="F:dihydroorotate dehydrogenase (NAD+) activity"/>
    <property type="evidence" value="ECO:0007669"/>
    <property type="project" value="UniProtKB-EC"/>
</dbReference>
<dbReference type="EC" id="1.3.-.-" evidence="12"/>
<feature type="binding site" evidence="12">
    <location>
        <begin position="264"/>
        <end position="265"/>
    </location>
    <ligand>
        <name>FMN</name>
        <dbReference type="ChEBI" id="CHEBI:58210"/>
    </ligand>
</feature>
<keyword evidence="7 12" id="KW-0288">FMN</keyword>
<dbReference type="InterPro" id="IPR049622">
    <property type="entry name" value="Dihydroorotate_DH_I"/>
</dbReference>
<dbReference type="InterPro" id="IPR005720">
    <property type="entry name" value="Dihydroorotate_DH_cat"/>
</dbReference>
<organism evidence="14 15">
    <name type="scientific">Proteiniclasticum ruminis</name>
    <dbReference type="NCBI Taxonomy" id="398199"/>
    <lineage>
        <taxon>Bacteria</taxon>
        <taxon>Bacillati</taxon>
        <taxon>Bacillota</taxon>
        <taxon>Clostridia</taxon>
        <taxon>Eubacteriales</taxon>
        <taxon>Clostridiaceae</taxon>
        <taxon>Proteiniclasticum</taxon>
    </lineage>
</organism>
<evidence type="ECO:0000313" key="14">
    <source>
        <dbReference type="EMBL" id="SDI01211.1"/>
    </source>
</evidence>
<evidence type="ECO:0000256" key="6">
    <source>
        <dbReference type="ARBA" id="ARBA00022630"/>
    </source>
</evidence>
<dbReference type="Proteomes" id="UP000183255">
    <property type="component" value="Unassembled WGS sequence"/>
</dbReference>
<comment type="similarity">
    <text evidence="4 12">Belongs to the dihydroorotate dehydrogenase family. Type 1 subfamily.</text>
</comment>
<evidence type="ECO:0000256" key="11">
    <source>
        <dbReference type="ARBA" id="ARBA00048996"/>
    </source>
</evidence>
<dbReference type="AlphaFoldDB" id="A0A1G8H3R7"/>
<dbReference type="EMBL" id="FNDZ01000001">
    <property type="protein sequence ID" value="SDI01211.1"/>
    <property type="molecule type" value="Genomic_DNA"/>
</dbReference>
<dbReference type="SUPFAM" id="SSF51395">
    <property type="entry name" value="FMN-linked oxidoreductases"/>
    <property type="match status" value="1"/>
</dbReference>
<dbReference type="PANTHER" id="PTHR48109">
    <property type="entry name" value="DIHYDROOROTATE DEHYDROGENASE (QUINONE), MITOCHONDRIAL-RELATED"/>
    <property type="match status" value="1"/>
</dbReference>
<evidence type="ECO:0000313" key="15">
    <source>
        <dbReference type="Proteomes" id="UP000183255"/>
    </source>
</evidence>
<feature type="binding site" evidence="12">
    <location>
        <begin position="69"/>
        <end position="73"/>
    </location>
    <ligand>
        <name>substrate</name>
    </ligand>
</feature>
<dbReference type="Pfam" id="PF01180">
    <property type="entry name" value="DHO_dh"/>
    <property type="match status" value="1"/>
</dbReference>
<dbReference type="Gene3D" id="3.20.20.70">
    <property type="entry name" value="Aldolase class I"/>
    <property type="match status" value="1"/>
</dbReference>
<evidence type="ECO:0000256" key="5">
    <source>
        <dbReference type="ARBA" id="ARBA00022490"/>
    </source>
</evidence>